<reference evidence="2" key="1">
    <citation type="submission" date="2015-06" db="UniProtKB">
        <authorList>
            <consortium name="EnsemblPlants"/>
        </authorList>
    </citation>
    <scope>IDENTIFICATION</scope>
</reference>
<accession>M8AW34</accession>
<feature type="region of interest" description="Disordered" evidence="1">
    <location>
        <begin position="48"/>
        <end position="92"/>
    </location>
</feature>
<name>M8AW34_AEGTA</name>
<protein>
    <submittedName>
        <fullName evidence="2">Uncharacterized protein</fullName>
    </submittedName>
</protein>
<dbReference type="EnsemblPlants" id="EMT08667">
    <property type="protein sequence ID" value="EMT08667"/>
    <property type="gene ID" value="F775_25298"/>
</dbReference>
<evidence type="ECO:0000313" key="2">
    <source>
        <dbReference type="EnsemblPlants" id="EMT08667"/>
    </source>
</evidence>
<proteinExistence type="predicted"/>
<organism evidence="2">
    <name type="scientific">Aegilops tauschii</name>
    <name type="common">Tausch's goatgrass</name>
    <name type="synonym">Aegilops squarrosa</name>
    <dbReference type="NCBI Taxonomy" id="37682"/>
    <lineage>
        <taxon>Eukaryota</taxon>
        <taxon>Viridiplantae</taxon>
        <taxon>Streptophyta</taxon>
        <taxon>Embryophyta</taxon>
        <taxon>Tracheophyta</taxon>
        <taxon>Spermatophyta</taxon>
        <taxon>Magnoliopsida</taxon>
        <taxon>Liliopsida</taxon>
        <taxon>Poales</taxon>
        <taxon>Poaceae</taxon>
        <taxon>BOP clade</taxon>
        <taxon>Pooideae</taxon>
        <taxon>Triticodae</taxon>
        <taxon>Triticeae</taxon>
        <taxon>Triticinae</taxon>
        <taxon>Aegilops</taxon>
    </lineage>
</organism>
<sequence>MEGAGLEFLLDVVDRQNLETTLIIEDVWRPVAGSQVASCYMNNQGVAEANKEDQPGPGTSNGAGHRNGKTIMEESSDSLTSDSDGNGGDPNDRIIRAYQRVEDRGQPLGLQISQGSLRIRNDVEGGRVTGLAPRSMMRLRQRLQLRDSGDHGAGSSGAAAGADLTEENGEHRSREAQRIWNEMAAVEEQAKIDLECEEASFFGSSIVFLTRDNKFGLLGTENLVFVFADAREHDTIPVRGGAANSGAFGASSGPPATNISNMLPLLEAKSKVEKPEKLEMAQHQPCSSHQGQIEHLRKKIAYEIVTMKGNKGDIPEFLIDAIVD</sequence>
<evidence type="ECO:0000256" key="1">
    <source>
        <dbReference type="SAM" id="MobiDB-lite"/>
    </source>
</evidence>
<dbReference type="AlphaFoldDB" id="M8AW34"/>
<feature type="region of interest" description="Disordered" evidence="1">
    <location>
        <begin position="147"/>
        <end position="174"/>
    </location>
</feature>